<dbReference type="InterPro" id="IPR027379">
    <property type="entry name" value="CLS_N"/>
</dbReference>
<dbReference type="RefSeq" id="WP_399651308.1">
    <property type="nucleotide sequence ID" value="NZ_JBITYG010000006.1"/>
</dbReference>
<evidence type="ECO:0000256" key="4">
    <source>
        <dbReference type="ARBA" id="ARBA00022989"/>
    </source>
</evidence>
<organism evidence="9 10">
    <name type="scientific">Streptomyces fildesensis</name>
    <dbReference type="NCBI Taxonomy" id="375757"/>
    <lineage>
        <taxon>Bacteria</taxon>
        <taxon>Bacillati</taxon>
        <taxon>Actinomycetota</taxon>
        <taxon>Actinomycetes</taxon>
        <taxon>Kitasatosporales</taxon>
        <taxon>Streptomycetaceae</taxon>
        <taxon>Streptomyces</taxon>
    </lineage>
</organism>
<accession>A0ABW8CA56</accession>
<keyword evidence="4 6" id="KW-1133">Transmembrane helix</keyword>
<dbReference type="Pfam" id="PF09851">
    <property type="entry name" value="SHOCT"/>
    <property type="match status" value="1"/>
</dbReference>
<feature type="domain" description="SHOCT" evidence="7">
    <location>
        <begin position="107"/>
        <end position="134"/>
    </location>
</feature>
<evidence type="ECO:0000256" key="2">
    <source>
        <dbReference type="ARBA" id="ARBA00022475"/>
    </source>
</evidence>
<keyword evidence="2" id="KW-1003">Cell membrane</keyword>
<dbReference type="Proteomes" id="UP001614394">
    <property type="component" value="Unassembled WGS sequence"/>
</dbReference>
<feature type="transmembrane region" description="Helical" evidence="6">
    <location>
        <begin position="52"/>
        <end position="72"/>
    </location>
</feature>
<evidence type="ECO:0000313" key="10">
    <source>
        <dbReference type="Proteomes" id="UP001614394"/>
    </source>
</evidence>
<keyword evidence="3 6" id="KW-0812">Transmembrane</keyword>
<protein>
    <submittedName>
        <fullName evidence="9">SHOCT domain-containing protein</fullName>
    </submittedName>
</protein>
<dbReference type="InterPro" id="IPR018649">
    <property type="entry name" value="SHOCT"/>
</dbReference>
<evidence type="ECO:0000256" key="5">
    <source>
        <dbReference type="ARBA" id="ARBA00023136"/>
    </source>
</evidence>
<gene>
    <name evidence="9" type="ORF">ACIGXA_20890</name>
</gene>
<evidence type="ECO:0000256" key="1">
    <source>
        <dbReference type="ARBA" id="ARBA00004651"/>
    </source>
</evidence>
<evidence type="ECO:0000256" key="6">
    <source>
        <dbReference type="SAM" id="Phobius"/>
    </source>
</evidence>
<comment type="subcellular location">
    <subcellularLocation>
        <location evidence="1">Cell membrane</location>
        <topology evidence="1">Multi-pass membrane protein</topology>
    </subcellularLocation>
</comment>
<feature type="transmembrane region" description="Helical" evidence="6">
    <location>
        <begin position="12"/>
        <end position="32"/>
    </location>
</feature>
<name>A0ABW8CA56_9ACTN</name>
<proteinExistence type="predicted"/>
<evidence type="ECO:0000259" key="8">
    <source>
        <dbReference type="Pfam" id="PF13396"/>
    </source>
</evidence>
<feature type="domain" description="Cardiolipin synthase N-terminal" evidence="8">
    <location>
        <begin position="27"/>
        <end position="73"/>
    </location>
</feature>
<dbReference type="Pfam" id="PF13396">
    <property type="entry name" value="PLDc_N"/>
    <property type="match status" value="1"/>
</dbReference>
<keyword evidence="5 6" id="KW-0472">Membrane</keyword>
<evidence type="ECO:0000256" key="3">
    <source>
        <dbReference type="ARBA" id="ARBA00022692"/>
    </source>
</evidence>
<reference evidence="9 10" key="1">
    <citation type="submission" date="2024-10" db="EMBL/GenBank/DDBJ databases">
        <title>The Natural Products Discovery Center: Release of the First 8490 Sequenced Strains for Exploring Actinobacteria Biosynthetic Diversity.</title>
        <authorList>
            <person name="Kalkreuter E."/>
            <person name="Kautsar S.A."/>
            <person name="Yang D."/>
            <person name="Bader C.D."/>
            <person name="Teijaro C.N."/>
            <person name="Fluegel L."/>
            <person name="Davis C.M."/>
            <person name="Simpson J.R."/>
            <person name="Lauterbach L."/>
            <person name="Steele A.D."/>
            <person name="Gui C."/>
            <person name="Meng S."/>
            <person name="Li G."/>
            <person name="Viehrig K."/>
            <person name="Ye F."/>
            <person name="Su P."/>
            <person name="Kiefer A.F."/>
            <person name="Nichols A."/>
            <person name="Cepeda A.J."/>
            <person name="Yan W."/>
            <person name="Fan B."/>
            <person name="Jiang Y."/>
            <person name="Adhikari A."/>
            <person name="Zheng C.-J."/>
            <person name="Schuster L."/>
            <person name="Cowan T.M."/>
            <person name="Smanski M.J."/>
            <person name="Chevrette M.G."/>
            <person name="De Carvalho L.P.S."/>
            <person name="Shen B."/>
        </authorList>
    </citation>
    <scope>NUCLEOTIDE SEQUENCE [LARGE SCALE GENOMIC DNA]</scope>
    <source>
        <strain evidence="9 10">NPDC053399</strain>
    </source>
</reference>
<keyword evidence="10" id="KW-1185">Reference proteome</keyword>
<dbReference type="EMBL" id="JBITYG010000006">
    <property type="protein sequence ID" value="MFI9102978.1"/>
    <property type="molecule type" value="Genomic_DNA"/>
</dbReference>
<sequence>MNQSVSLASDYPMLNLFWTIAVIFLWVLWFMLLFRVIADIFRDHELNGWMKAFWAFFVLVLPFLGVFVYLIVRGSGMHERDVHQAKRHEEEFQTYVRAAAGTSSTTDELARLAELKNHGDITDKEFEQAKTKLLA</sequence>
<comment type="caution">
    <text evidence="9">The sequence shown here is derived from an EMBL/GenBank/DDBJ whole genome shotgun (WGS) entry which is preliminary data.</text>
</comment>
<evidence type="ECO:0000259" key="7">
    <source>
        <dbReference type="Pfam" id="PF09851"/>
    </source>
</evidence>
<evidence type="ECO:0000313" key="9">
    <source>
        <dbReference type="EMBL" id="MFI9102978.1"/>
    </source>
</evidence>